<feature type="region of interest" description="Disordered" evidence="1">
    <location>
        <begin position="115"/>
        <end position="140"/>
    </location>
</feature>
<dbReference type="SUPFAM" id="SSF160387">
    <property type="entry name" value="NosL/MerB-like"/>
    <property type="match status" value="1"/>
</dbReference>
<name>A0ABZ2CD85_9BACI</name>
<reference evidence="2 3" key="1">
    <citation type="submission" date="2023-10" db="EMBL/GenBank/DDBJ databases">
        <title>Niallia locisalis sp.nov. isolated from a salt pond sample.</title>
        <authorList>
            <person name="Li X.-J."/>
            <person name="Dong L."/>
        </authorList>
    </citation>
    <scope>NUCLEOTIDE SEQUENCE [LARGE SCALE GENOMIC DNA]</scope>
    <source>
        <strain evidence="2 3">DSM 29761</strain>
    </source>
</reference>
<accession>A0ABZ2CD85</accession>
<gene>
    <name evidence="2" type="ORF">R4Z09_22265</name>
</gene>
<dbReference type="Proteomes" id="UP001357223">
    <property type="component" value="Chromosome"/>
</dbReference>
<dbReference type="RefSeq" id="WP_338448918.1">
    <property type="nucleotide sequence ID" value="NZ_CP137640.1"/>
</dbReference>
<protein>
    <recommendedName>
        <fullName evidence="4">Phage protein</fullName>
    </recommendedName>
</protein>
<dbReference type="EMBL" id="CP137640">
    <property type="protein sequence ID" value="WVX79987.1"/>
    <property type="molecule type" value="Genomic_DNA"/>
</dbReference>
<organism evidence="2 3">
    <name type="scientific">Niallia oryzisoli</name>
    <dbReference type="NCBI Taxonomy" id="1737571"/>
    <lineage>
        <taxon>Bacteria</taxon>
        <taxon>Bacillati</taxon>
        <taxon>Bacillota</taxon>
        <taxon>Bacilli</taxon>
        <taxon>Bacillales</taxon>
        <taxon>Bacillaceae</taxon>
        <taxon>Niallia</taxon>
    </lineage>
</organism>
<sequence>MKIYTKDEEIGVFTAQAIKEDGTHVYFGDSGCLLNAEIKFNEKFVKEWLRDFTTTEWIEAGSAVVVKADVQTTMKYGYAFFKDQEGAKPYLEDPALNAEVSSWDPIDQEAEKRYQAKMQKEAEMESNGTMENQENMNMDM</sequence>
<feature type="compositionally biased region" description="Polar residues" evidence="1">
    <location>
        <begin position="126"/>
        <end position="140"/>
    </location>
</feature>
<evidence type="ECO:0000256" key="1">
    <source>
        <dbReference type="SAM" id="MobiDB-lite"/>
    </source>
</evidence>
<evidence type="ECO:0000313" key="2">
    <source>
        <dbReference type="EMBL" id="WVX79987.1"/>
    </source>
</evidence>
<keyword evidence="3" id="KW-1185">Reference proteome</keyword>
<proteinExistence type="predicted"/>
<evidence type="ECO:0000313" key="3">
    <source>
        <dbReference type="Proteomes" id="UP001357223"/>
    </source>
</evidence>
<evidence type="ECO:0008006" key="4">
    <source>
        <dbReference type="Google" id="ProtNLM"/>
    </source>
</evidence>